<name>A0A1G6RYQ7_9BACT</name>
<dbReference type="RefSeq" id="WP_139180974.1">
    <property type="nucleotide sequence ID" value="NZ_FMYP01000084.1"/>
</dbReference>
<evidence type="ECO:0000313" key="1">
    <source>
        <dbReference type="EMBL" id="SDD09780.1"/>
    </source>
</evidence>
<dbReference type="Proteomes" id="UP000199452">
    <property type="component" value="Unassembled WGS sequence"/>
</dbReference>
<accession>A0A1G6RYQ7</accession>
<keyword evidence="2" id="KW-1185">Reference proteome</keyword>
<dbReference type="EMBL" id="FMYP01000084">
    <property type="protein sequence ID" value="SDD09780.1"/>
    <property type="molecule type" value="Genomic_DNA"/>
</dbReference>
<proteinExistence type="predicted"/>
<gene>
    <name evidence="1" type="ORF">SAMN05216323_10841</name>
</gene>
<feature type="non-terminal residue" evidence="1">
    <location>
        <position position="340"/>
    </location>
</feature>
<evidence type="ECO:0000313" key="2">
    <source>
        <dbReference type="Proteomes" id="UP000199452"/>
    </source>
</evidence>
<protein>
    <submittedName>
        <fullName evidence="1">Uncharacterized protein</fullName>
    </submittedName>
</protein>
<sequence length="340" mass="39399">MRIFRYVEVNLFHSTTYFKVIWIVYPIHTKLTGGYLRMGVFAYVVVNYLYSEDVDFYLMGLVHEMFHAFQKTVGFNCKQDLPTVDQVERGSALQRLEWIILERALLTQSQDSIVIYACMYRTVRQARENVSAVNCQNELCEGSAEYTSLKMLSKDDLDLMHRLELFTNHHHNARNYTRSGDYYSGLLYALVLDRLGIHWRDSFPNLEPFSIVINRYLDGVRCPSFDVEEVKKEFGYDDLEMQEQKKFAADSIHIVYNRFSDLRSKGQMLCLPTDSIKVQFNNENVLNIDGVGVFFRSASIISRNLDVDVFDGGVLISNNEKTIELPLTITNSVNISESSW</sequence>
<reference evidence="1 2" key="1">
    <citation type="submission" date="2016-09" db="EMBL/GenBank/DDBJ databases">
        <authorList>
            <person name="Capua I."/>
            <person name="De Benedictis P."/>
            <person name="Joannis T."/>
            <person name="Lombin L.H."/>
            <person name="Cattoli G."/>
        </authorList>
    </citation>
    <scope>NUCLEOTIDE SEQUENCE [LARGE SCALE GENOMIC DNA]</scope>
    <source>
        <strain evidence="1 2">A7P-90m</strain>
    </source>
</reference>
<dbReference type="AlphaFoldDB" id="A0A1G6RYQ7"/>
<organism evidence="1 2">
    <name type="scientific">Williamwhitmania taraxaci</name>
    <dbReference type="NCBI Taxonomy" id="1640674"/>
    <lineage>
        <taxon>Bacteria</taxon>
        <taxon>Pseudomonadati</taxon>
        <taxon>Bacteroidota</taxon>
        <taxon>Bacteroidia</taxon>
        <taxon>Bacteroidales</taxon>
        <taxon>Williamwhitmaniaceae</taxon>
        <taxon>Williamwhitmania</taxon>
    </lineage>
</organism>